<protein>
    <submittedName>
        <fullName evidence="17">Solute carrier family 25 member 28</fullName>
    </submittedName>
</protein>
<evidence type="ECO:0000256" key="3">
    <source>
        <dbReference type="ARBA" id="ARBA00022448"/>
    </source>
</evidence>
<dbReference type="GO" id="GO:0015093">
    <property type="term" value="F:ferrous iron transmembrane transporter activity"/>
    <property type="evidence" value="ECO:0007669"/>
    <property type="project" value="TreeGrafter"/>
</dbReference>
<comment type="function">
    <text evidence="14">Mitochondrial iron transporter that mediates iron uptake. Probably required for heme synthesis of hemoproteins and Fe-S cluster assembly in non-erythroid cells.</text>
</comment>
<dbReference type="FunFam" id="1.50.40.10:FF:000027">
    <property type="entry name" value="mitoferrin-2 isoform X1"/>
    <property type="match status" value="1"/>
</dbReference>
<sequence>MEADGFARKRRMRAETTCMDPVVAGASAGAEVQWLGGRFWGISESIVGSLTPRVGGEKQLQNVDFACCAQDAQTGDFDADYEGLPQGASTSTHMLAGAVAGIMEHCVMFPIDCVKTRMQSLQPDPAARYRNVMDALRRIVSTEGAWRPLRGLNATAIGAGPAHALYFASYEKLKRTLSDAIHPGANSHLANGAAGCVATLLHDAIMNPAEVVKQRMQMYNSPYRGVLDCVGAVWQKEGPAAFYRSYTTQLTMNVPFQALHFMTYEYLQELLNPLRQYNPSSHMLSGALAGAIAAAATTPLDVCKTLLNTQESQALSSSGQGKGAHRHISGLAHAFRTVYRLGGLPGFFRGVQARVIYQMPSTAISWSVYEFFKYGLTKHQHNSRIRKMSSEVSGPCQILSGFSEGRKCFHVNTPSGIVSKASSEITVHSG</sequence>
<dbReference type="PANTHER" id="PTHR45758:SF20">
    <property type="entry name" value="MITOFERRIN-2"/>
    <property type="match status" value="1"/>
</dbReference>
<feature type="repeat" description="Solcar" evidence="15">
    <location>
        <begin position="277"/>
        <end position="375"/>
    </location>
</feature>
<evidence type="ECO:0000256" key="10">
    <source>
        <dbReference type="ARBA" id="ARBA00023065"/>
    </source>
</evidence>
<name>A0A8C6P466_NOTFU</name>
<keyword evidence="18" id="KW-1185">Reference proteome</keyword>
<keyword evidence="3 16" id="KW-0813">Transport</keyword>
<reference evidence="17" key="3">
    <citation type="submission" date="2025-09" db="UniProtKB">
        <authorList>
            <consortium name="Ensembl"/>
        </authorList>
    </citation>
    <scope>IDENTIFICATION</scope>
</reference>
<proteinExistence type="inferred from homology"/>
<feature type="repeat" description="Solcar" evidence="15">
    <location>
        <begin position="88"/>
        <end position="176"/>
    </location>
</feature>
<dbReference type="Proteomes" id="UP000694548">
    <property type="component" value="Chromosome sgr03"/>
</dbReference>
<gene>
    <name evidence="17" type="primary">SLC25A28</name>
    <name evidence="17" type="synonym">slc25a28</name>
</gene>
<comment type="catalytic activity">
    <reaction evidence="13">
        <text>Fe(2+)(in) = Fe(2+)(out)</text>
        <dbReference type="Rhea" id="RHEA:28486"/>
        <dbReference type="ChEBI" id="CHEBI:29033"/>
    </reaction>
</comment>
<evidence type="ECO:0000256" key="8">
    <source>
        <dbReference type="ARBA" id="ARBA00022989"/>
    </source>
</evidence>
<evidence type="ECO:0000256" key="7">
    <source>
        <dbReference type="ARBA" id="ARBA00022792"/>
    </source>
</evidence>
<dbReference type="InterPro" id="IPR018108">
    <property type="entry name" value="MCP_transmembrane"/>
</dbReference>
<keyword evidence="8" id="KW-1133">Transmembrane helix</keyword>
<evidence type="ECO:0000256" key="11">
    <source>
        <dbReference type="ARBA" id="ARBA00023128"/>
    </source>
</evidence>
<accession>A0A8C6P466</accession>
<evidence type="ECO:0000256" key="2">
    <source>
        <dbReference type="ARBA" id="ARBA00006375"/>
    </source>
</evidence>
<dbReference type="GO" id="GO:0048250">
    <property type="term" value="P:iron import into the mitochondrion"/>
    <property type="evidence" value="ECO:0007669"/>
    <property type="project" value="TreeGrafter"/>
</dbReference>
<organism evidence="17 18">
    <name type="scientific">Nothobranchius furzeri</name>
    <name type="common">Turquoise killifish</name>
    <dbReference type="NCBI Taxonomy" id="105023"/>
    <lineage>
        <taxon>Eukaryota</taxon>
        <taxon>Metazoa</taxon>
        <taxon>Chordata</taxon>
        <taxon>Craniata</taxon>
        <taxon>Vertebrata</taxon>
        <taxon>Euteleostomi</taxon>
        <taxon>Actinopterygii</taxon>
        <taxon>Neopterygii</taxon>
        <taxon>Teleostei</taxon>
        <taxon>Neoteleostei</taxon>
        <taxon>Acanthomorphata</taxon>
        <taxon>Ovalentaria</taxon>
        <taxon>Atherinomorphae</taxon>
        <taxon>Cyprinodontiformes</taxon>
        <taxon>Nothobranchiidae</taxon>
        <taxon>Nothobranchius</taxon>
    </lineage>
</organism>
<evidence type="ECO:0000256" key="12">
    <source>
        <dbReference type="ARBA" id="ARBA00023136"/>
    </source>
</evidence>
<evidence type="ECO:0000256" key="5">
    <source>
        <dbReference type="ARBA" id="ARBA00022692"/>
    </source>
</evidence>
<feature type="repeat" description="Solcar" evidence="15">
    <location>
        <begin position="186"/>
        <end position="270"/>
    </location>
</feature>
<evidence type="ECO:0000256" key="9">
    <source>
        <dbReference type="ARBA" id="ARBA00023004"/>
    </source>
</evidence>
<evidence type="ECO:0000256" key="1">
    <source>
        <dbReference type="ARBA" id="ARBA00004448"/>
    </source>
</evidence>
<dbReference type="InterPro" id="IPR023395">
    <property type="entry name" value="MCP_dom_sf"/>
</dbReference>
<dbReference type="AlphaFoldDB" id="A0A8C6P466"/>
<keyword evidence="4" id="KW-0410">Iron transport</keyword>
<evidence type="ECO:0000256" key="6">
    <source>
        <dbReference type="ARBA" id="ARBA00022737"/>
    </source>
</evidence>
<dbReference type="Gene3D" id="1.50.40.10">
    <property type="entry name" value="Mitochondrial carrier domain"/>
    <property type="match status" value="2"/>
</dbReference>
<keyword evidence="9" id="KW-0408">Iron</keyword>
<dbReference type="Ensembl" id="ENSNFUT00015039815.1">
    <property type="protein sequence ID" value="ENSNFUP00015038129.1"/>
    <property type="gene ID" value="ENSNFUG00015018407.1"/>
</dbReference>
<keyword evidence="10" id="KW-0406">Ion transport</keyword>
<dbReference type="InterPro" id="IPR002067">
    <property type="entry name" value="MCP"/>
</dbReference>
<dbReference type="SUPFAM" id="SSF103506">
    <property type="entry name" value="Mitochondrial carrier"/>
    <property type="match status" value="1"/>
</dbReference>
<dbReference type="FunFam" id="1.50.40.10:FF:000031">
    <property type="entry name" value="mitoferrin-2 isoform X1"/>
    <property type="match status" value="1"/>
</dbReference>
<keyword evidence="7" id="KW-0999">Mitochondrion inner membrane</keyword>
<keyword evidence="5 15" id="KW-0812">Transmembrane</keyword>
<keyword evidence="6" id="KW-0677">Repeat</keyword>
<evidence type="ECO:0000256" key="4">
    <source>
        <dbReference type="ARBA" id="ARBA00022496"/>
    </source>
</evidence>
<evidence type="ECO:0000256" key="14">
    <source>
        <dbReference type="ARBA" id="ARBA00037402"/>
    </source>
</evidence>
<keyword evidence="12 15" id="KW-0472">Membrane</keyword>
<dbReference type="Pfam" id="PF00153">
    <property type="entry name" value="Mito_carr"/>
    <property type="match status" value="3"/>
</dbReference>
<dbReference type="PROSITE" id="PS50920">
    <property type="entry name" value="SOLCAR"/>
    <property type="match status" value="3"/>
</dbReference>
<comment type="subcellular location">
    <subcellularLocation>
        <location evidence="1">Mitochondrion inner membrane</location>
        <topology evidence="1">Multi-pass membrane protein</topology>
    </subcellularLocation>
</comment>
<comment type="similarity">
    <text evidence="2 16">Belongs to the mitochondrial carrier (TC 2.A.29) family.</text>
</comment>
<dbReference type="GeneTree" id="ENSGT00940000157049"/>
<reference evidence="17" key="2">
    <citation type="submission" date="2025-08" db="UniProtKB">
        <authorList>
            <consortium name="Ensembl"/>
        </authorList>
    </citation>
    <scope>IDENTIFICATION</scope>
</reference>
<dbReference type="GO" id="GO:0005743">
    <property type="term" value="C:mitochondrial inner membrane"/>
    <property type="evidence" value="ECO:0007669"/>
    <property type="project" value="UniProtKB-SubCell"/>
</dbReference>
<evidence type="ECO:0000256" key="13">
    <source>
        <dbReference type="ARBA" id="ARBA00036243"/>
    </source>
</evidence>
<evidence type="ECO:0000313" key="18">
    <source>
        <dbReference type="Proteomes" id="UP000694548"/>
    </source>
</evidence>
<evidence type="ECO:0000256" key="16">
    <source>
        <dbReference type="RuleBase" id="RU000488"/>
    </source>
</evidence>
<keyword evidence="11" id="KW-0496">Mitochondrion</keyword>
<reference evidence="17" key="1">
    <citation type="submission" date="2014-08" db="EMBL/GenBank/DDBJ databases">
        <authorList>
            <person name="Senf B."/>
            <person name="Petzold A."/>
            <person name="Downie B.R."/>
            <person name="Koch P."/>
            <person name="Platzer M."/>
        </authorList>
    </citation>
    <scope>NUCLEOTIDE SEQUENCE [LARGE SCALE GENOMIC DNA]</scope>
    <source>
        <strain evidence="17">GRZ</strain>
    </source>
</reference>
<dbReference type="PANTHER" id="PTHR45758">
    <property type="entry name" value="MITOFERRIN-1-RELATED"/>
    <property type="match status" value="1"/>
</dbReference>
<evidence type="ECO:0000256" key="15">
    <source>
        <dbReference type="PROSITE-ProRule" id="PRU00282"/>
    </source>
</evidence>
<dbReference type="PRINTS" id="PR00926">
    <property type="entry name" value="MITOCARRIER"/>
</dbReference>
<evidence type="ECO:0000313" key="17">
    <source>
        <dbReference type="Ensembl" id="ENSNFUP00015038129.1"/>
    </source>
</evidence>